<name>A0A075USD1_9PSEU</name>
<dbReference type="Proteomes" id="UP000028492">
    <property type="component" value="Chromosome"/>
</dbReference>
<proteinExistence type="predicted"/>
<dbReference type="HOGENOM" id="CLU_104213_2_0_11"/>
<dbReference type="KEGG" id="aja:AJAP_12320"/>
<sequence>MKAIHGFVETIAAERKLRRGLRKEFVKFGIDGPVEMSELCRRIGESRGRPIKLIAFPMEVPGPCGAWLSASSSDYIVFQSETTRIHQEHIIAHELGHILAGHQAEPDEEEIWSRFMPDLDPGVIRRLLKRTQYDSAREREAETIATLLLERSVVVRQLAGPGSSRTRRMRHALDEARGWL</sequence>
<dbReference type="eggNOG" id="COG2856">
    <property type="taxonomic scope" value="Bacteria"/>
</dbReference>
<protein>
    <recommendedName>
        <fullName evidence="3">IrrE N-terminal-like domain-containing protein</fullName>
    </recommendedName>
</protein>
<dbReference type="EMBL" id="CP008953">
    <property type="protein sequence ID" value="AIG75346.1"/>
    <property type="molecule type" value="Genomic_DNA"/>
</dbReference>
<dbReference type="STRING" id="208439.AJAP_12320"/>
<reference evidence="1 2" key="1">
    <citation type="journal article" date="2014" name="J. Biotechnol.">
        <title>Complete genome sequence of the actinobacterium Amycolatopsis japonica MG417-CF17(T) (=DSM 44213T) producing (S,S)-N,N'-ethylenediaminedisuccinic acid.</title>
        <authorList>
            <person name="Stegmann E."/>
            <person name="Albersmeier A."/>
            <person name="Spohn M."/>
            <person name="Gert H."/>
            <person name="Weber T."/>
            <person name="Wohlleben W."/>
            <person name="Kalinowski J."/>
            <person name="Ruckert C."/>
        </authorList>
    </citation>
    <scope>NUCLEOTIDE SEQUENCE [LARGE SCALE GENOMIC DNA]</scope>
    <source>
        <strain evidence="2">MG417-CF17 (DSM 44213)</strain>
    </source>
</reference>
<dbReference type="Gene3D" id="1.10.10.2910">
    <property type="match status" value="1"/>
</dbReference>
<keyword evidence="2" id="KW-1185">Reference proteome</keyword>
<evidence type="ECO:0000313" key="1">
    <source>
        <dbReference type="EMBL" id="AIG75346.1"/>
    </source>
</evidence>
<evidence type="ECO:0008006" key="3">
    <source>
        <dbReference type="Google" id="ProtNLM"/>
    </source>
</evidence>
<organism evidence="1 2">
    <name type="scientific">Amycolatopsis japonica</name>
    <dbReference type="NCBI Taxonomy" id="208439"/>
    <lineage>
        <taxon>Bacteria</taxon>
        <taxon>Bacillati</taxon>
        <taxon>Actinomycetota</taxon>
        <taxon>Actinomycetes</taxon>
        <taxon>Pseudonocardiales</taxon>
        <taxon>Pseudonocardiaceae</taxon>
        <taxon>Amycolatopsis</taxon>
        <taxon>Amycolatopsis japonica group</taxon>
    </lineage>
</organism>
<accession>A0A075USD1</accession>
<evidence type="ECO:0000313" key="2">
    <source>
        <dbReference type="Proteomes" id="UP000028492"/>
    </source>
</evidence>
<dbReference type="AlphaFoldDB" id="A0A075USD1"/>
<gene>
    <name evidence="1" type="ORF">AJAP_12320</name>
</gene>